<dbReference type="AlphaFoldDB" id="A0A9P0FIA7"/>
<dbReference type="PROSITE" id="PS00233">
    <property type="entry name" value="CHIT_BIND_RR_1"/>
    <property type="match status" value="1"/>
</dbReference>
<dbReference type="PROSITE" id="PS51257">
    <property type="entry name" value="PROKAR_LIPOPROTEIN"/>
    <property type="match status" value="1"/>
</dbReference>
<keyword evidence="1 2" id="KW-0193">Cuticle</keyword>
<dbReference type="InterPro" id="IPR000618">
    <property type="entry name" value="Insect_cuticle"/>
</dbReference>
<keyword evidence="6" id="KW-1185">Reference proteome</keyword>
<dbReference type="OrthoDB" id="6365759at2759"/>
<feature type="region of interest" description="Disordered" evidence="3">
    <location>
        <begin position="27"/>
        <end position="56"/>
    </location>
</feature>
<dbReference type="EMBL" id="OV121135">
    <property type="protein sequence ID" value="CAH0554726.1"/>
    <property type="molecule type" value="Genomic_DNA"/>
</dbReference>
<keyword evidence="4" id="KW-0732">Signal</keyword>
<dbReference type="InterPro" id="IPR050468">
    <property type="entry name" value="Cuticle_Struct_Prot"/>
</dbReference>
<dbReference type="Proteomes" id="UP001154078">
    <property type="component" value="Chromosome 4"/>
</dbReference>
<dbReference type="GO" id="GO:0062129">
    <property type="term" value="C:chitin-based extracellular matrix"/>
    <property type="evidence" value="ECO:0007669"/>
    <property type="project" value="TreeGrafter"/>
</dbReference>
<proteinExistence type="predicted"/>
<reference evidence="5" key="1">
    <citation type="submission" date="2021-12" db="EMBL/GenBank/DDBJ databases">
        <authorList>
            <person name="King R."/>
        </authorList>
    </citation>
    <scope>NUCLEOTIDE SEQUENCE</scope>
</reference>
<dbReference type="PROSITE" id="PS51155">
    <property type="entry name" value="CHIT_BIND_RR_2"/>
    <property type="match status" value="1"/>
</dbReference>
<feature type="signal peptide" evidence="4">
    <location>
        <begin position="1"/>
        <end position="16"/>
    </location>
</feature>
<protein>
    <submittedName>
        <fullName evidence="5">Uncharacterized protein</fullName>
    </submittedName>
</protein>
<feature type="compositionally biased region" description="Polar residues" evidence="3">
    <location>
        <begin position="30"/>
        <end position="56"/>
    </location>
</feature>
<evidence type="ECO:0000256" key="4">
    <source>
        <dbReference type="SAM" id="SignalP"/>
    </source>
</evidence>
<sequence>MKQIIFLLALFGFISCDVLNNRYLPPPNNDGYSNDLTPPKETYSTNGVSTSNGHEQNQNLITNNFYTRNSFNNRVPQAQILESGDGKYKYSYKTAHGTSVHEQGIGGVQAIGGFSFQSPDGKNYQLTYVADENGFRPQGAHLPTPPPIPDYILRSLEYNKQHALRHGSQDGQYIHKNIHRGGYKYQSVAPQSHYLPAKPQIASINTSGGQYYQKNIHRGGYKYEPVAPNRQYLPSRVPQNKLALPQTTSSSKTSSEPLYKPVLPQRSYLLSKSAAPNRAYLPSKSEVSSYTALTISKELPSTPINLEVPQRSYLPSKPAVPKGHYNQKNIYRGDYKYEPSAFNRQYLRSKPQNTSVLDTHSTSTISLELPITTIKPVMPQRSYLPSKPTVPNVAYLPSKPEVAKKSFRPTTWIPQSRVQPKRTYLPSKAAVSKKTFSPNRSYLPATVKPVVQNRQYLPPRRVSRKFVSKRKLAA</sequence>
<accession>A0A9P0FIA7</accession>
<dbReference type="GO" id="GO:0008010">
    <property type="term" value="F:structural constituent of chitin-based larval cuticle"/>
    <property type="evidence" value="ECO:0007669"/>
    <property type="project" value="TreeGrafter"/>
</dbReference>
<name>A0A9P0FIA7_BRAAE</name>
<gene>
    <name evidence="5" type="ORF">MELIAE_LOCUS6256</name>
</gene>
<dbReference type="PRINTS" id="PR00947">
    <property type="entry name" value="CUTICLE"/>
</dbReference>
<feature type="region of interest" description="Disordered" evidence="3">
    <location>
        <begin position="235"/>
        <end position="258"/>
    </location>
</feature>
<evidence type="ECO:0000256" key="3">
    <source>
        <dbReference type="SAM" id="MobiDB-lite"/>
    </source>
</evidence>
<dbReference type="InterPro" id="IPR031311">
    <property type="entry name" value="CHIT_BIND_RR_consensus"/>
</dbReference>
<dbReference type="PANTHER" id="PTHR10380:SF237">
    <property type="entry name" value="CUTICULAR PROTEIN 65AU, ISOFORM A-RELATED"/>
    <property type="match status" value="1"/>
</dbReference>
<evidence type="ECO:0000313" key="6">
    <source>
        <dbReference type="Proteomes" id="UP001154078"/>
    </source>
</evidence>
<evidence type="ECO:0000256" key="1">
    <source>
        <dbReference type="ARBA" id="ARBA00022460"/>
    </source>
</evidence>
<dbReference type="PANTHER" id="PTHR10380">
    <property type="entry name" value="CUTICLE PROTEIN"/>
    <property type="match status" value="1"/>
</dbReference>
<evidence type="ECO:0000313" key="5">
    <source>
        <dbReference type="EMBL" id="CAH0554726.1"/>
    </source>
</evidence>
<evidence type="ECO:0000256" key="2">
    <source>
        <dbReference type="PROSITE-ProRule" id="PRU00497"/>
    </source>
</evidence>
<feature type="compositionally biased region" description="Polar residues" evidence="3">
    <location>
        <begin position="245"/>
        <end position="256"/>
    </location>
</feature>
<organism evidence="5 6">
    <name type="scientific">Brassicogethes aeneus</name>
    <name type="common">Rape pollen beetle</name>
    <name type="synonym">Meligethes aeneus</name>
    <dbReference type="NCBI Taxonomy" id="1431903"/>
    <lineage>
        <taxon>Eukaryota</taxon>
        <taxon>Metazoa</taxon>
        <taxon>Ecdysozoa</taxon>
        <taxon>Arthropoda</taxon>
        <taxon>Hexapoda</taxon>
        <taxon>Insecta</taxon>
        <taxon>Pterygota</taxon>
        <taxon>Neoptera</taxon>
        <taxon>Endopterygota</taxon>
        <taxon>Coleoptera</taxon>
        <taxon>Polyphaga</taxon>
        <taxon>Cucujiformia</taxon>
        <taxon>Nitidulidae</taxon>
        <taxon>Meligethinae</taxon>
        <taxon>Brassicogethes</taxon>
    </lineage>
</organism>
<dbReference type="Pfam" id="PF00379">
    <property type="entry name" value="Chitin_bind_4"/>
    <property type="match status" value="1"/>
</dbReference>
<feature type="chain" id="PRO_5040365939" evidence="4">
    <location>
        <begin position="17"/>
        <end position="474"/>
    </location>
</feature>